<dbReference type="FunFam" id="3.80.10.10:FF:001164">
    <property type="entry name" value="GH01279p"/>
    <property type="match status" value="2"/>
</dbReference>
<dbReference type="SMART" id="SM00364">
    <property type="entry name" value="LRR_BAC"/>
    <property type="match status" value="6"/>
</dbReference>
<keyword evidence="4" id="KW-0812">Transmembrane</keyword>
<dbReference type="Pfam" id="PF13306">
    <property type="entry name" value="LRR_5"/>
    <property type="match status" value="1"/>
</dbReference>
<evidence type="ECO:0000256" key="1">
    <source>
        <dbReference type="ARBA" id="ARBA00022614"/>
    </source>
</evidence>
<keyword evidence="4" id="KW-1133">Transmembrane helix</keyword>
<feature type="transmembrane region" description="Helical" evidence="4">
    <location>
        <begin position="564"/>
        <end position="591"/>
    </location>
</feature>
<keyword evidence="4" id="KW-0472">Membrane</keyword>
<dbReference type="InterPro" id="IPR035897">
    <property type="entry name" value="Toll_tir_struct_dom_sf"/>
</dbReference>
<accession>A0A2H1WSD4</accession>
<evidence type="ECO:0000256" key="2">
    <source>
        <dbReference type="ARBA" id="ARBA00022729"/>
    </source>
</evidence>
<evidence type="ECO:0000313" key="6">
    <source>
        <dbReference type="EMBL" id="SOQ55980.1"/>
    </source>
</evidence>
<feature type="chain" id="PRO_5013950840" evidence="5">
    <location>
        <begin position="21"/>
        <end position="802"/>
    </location>
</feature>
<feature type="signal peptide" evidence="5">
    <location>
        <begin position="1"/>
        <end position="20"/>
    </location>
</feature>
<keyword evidence="3" id="KW-0677">Repeat</keyword>
<dbReference type="Gene3D" id="3.80.10.10">
    <property type="entry name" value="Ribonuclease Inhibitor"/>
    <property type="match status" value="2"/>
</dbReference>
<dbReference type="EMBL" id="ODYU01010702">
    <property type="protein sequence ID" value="SOQ55980.1"/>
    <property type="molecule type" value="Genomic_DNA"/>
</dbReference>
<evidence type="ECO:0000256" key="5">
    <source>
        <dbReference type="SAM" id="SignalP"/>
    </source>
</evidence>
<dbReference type="Gene3D" id="3.40.50.10140">
    <property type="entry name" value="Toll/interleukin-1 receptor homology (TIR) domain"/>
    <property type="match status" value="1"/>
</dbReference>
<evidence type="ECO:0000256" key="4">
    <source>
        <dbReference type="SAM" id="Phobius"/>
    </source>
</evidence>
<dbReference type="InterPro" id="IPR001611">
    <property type="entry name" value="Leu-rich_rpt"/>
</dbReference>
<keyword evidence="2 5" id="KW-0732">Signal</keyword>
<dbReference type="InterPro" id="IPR050328">
    <property type="entry name" value="Dev_Immune_Receptor"/>
</dbReference>
<dbReference type="PANTHER" id="PTHR24373">
    <property type="entry name" value="SLIT RELATED LEUCINE-RICH REPEAT NEURONAL PROTEIN"/>
    <property type="match status" value="1"/>
</dbReference>
<dbReference type="InterPro" id="IPR003591">
    <property type="entry name" value="Leu-rich_rpt_typical-subtyp"/>
</dbReference>
<sequence length="802" mass="92694">MYRKVIYAAVAALTLQIIGAARLMCPSDPNCVCGGTLAVELNCNIDGRTVKINLLPNIYINIKCENTSSLDYSKLPKCANNMSSFKSVSFKDCPLPASSFKDVLSNMGVSKTMALIFQNAKNLSGYFDRKHFAGLQDLTKLLLSINGITHLPDNLFMDINKLTWLNIRSNTINLSEELFKPLEKLETLEISHNHMTNISSNLFSHLSFLRKLSLWQSNVTWFSKDLFTGVDVLEELDLSSNGLNELPASIFKPLKKLKKLTLFSNKFSSLPQNLFRNNAELETVVILNNDVKLKELPKYLFGDLPNLKQIYIQRSGLETLPYDVFANSPVITNISLAYNDITTLPEAIFNDQINLLELDLSYNQLSELKPKLFSSLVRLERLKLCHNSLVEISGQTFSSLLSLIYLEMEHNNLKTISPYLFSNNKQRMSISLAYNQLDFEDKELTNNSWLVKRASPFAHTYNLKLLNLSHNEFKVAFEDWWVNGHESLDISHNNIQNLWTDERALNDYRNVMKKGMKSVWISKNPINCGCENYLFMDFIQYSTRTKIVDLLQVRCPLWAKEACYMRFTILVTLMTIVISIYTVVLVVFIIYRKQINSMVKKRLSTFHRSNSQRKEKSYRILVDFCHQDEDFVNRELLSIMTTNESLQILTKVITDYRNSEFTMSKNFKRYVKDVKTRARVVIFSSNYLTETYGHIDIKKIHSEMLKAEKTIYIFADIGPDNSIYDFLEEQRDLRTTLKWNEENFWPKLYALLKSFVIPDEFKNVENTLIVPGDSLEPSKISLTNTPDWPNMYDFNTLIHSQV</sequence>
<reference evidence="6" key="1">
    <citation type="submission" date="2016-07" db="EMBL/GenBank/DDBJ databases">
        <authorList>
            <person name="Bretaudeau A."/>
        </authorList>
    </citation>
    <scope>NUCLEOTIDE SEQUENCE</scope>
    <source>
        <strain evidence="6">Rice</strain>
        <tissue evidence="6">Whole body</tissue>
    </source>
</reference>
<keyword evidence="1" id="KW-0433">Leucine-rich repeat</keyword>
<evidence type="ECO:0000256" key="3">
    <source>
        <dbReference type="ARBA" id="ARBA00022737"/>
    </source>
</evidence>
<dbReference type="GO" id="GO:0031012">
    <property type="term" value="C:extracellular matrix"/>
    <property type="evidence" value="ECO:0007669"/>
    <property type="project" value="TreeGrafter"/>
</dbReference>
<dbReference type="SUPFAM" id="SSF52058">
    <property type="entry name" value="L domain-like"/>
    <property type="match status" value="1"/>
</dbReference>
<name>A0A2H1WSD4_SPOFR</name>
<proteinExistence type="predicted"/>
<dbReference type="AlphaFoldDB" id="A0A2H1WSD4"/>
<dbReference type="PROSITE" id="PS51450">
    <property type="entry name" value="LRR"/>
    <property type="match status" value="3"/>
</dbReference>
<dbReference type="Pfam" id="PF13855">
    <property type="entry name" value="LRR_8"/>
    <property type="match status" value="1"/>
</dbReference>
<gene>
    <name evidence="6" type="ORF">SFRICE_015696</name>
</gene>
<dbReference type="InterPro" id="IPR032675">
    <property type="entry name" value="LRR_dom_sf"/>
</dbReference>
<dbReference type="SMART" id="SM00369">
    <property type="entry name" value="LRR_TYP"/>
    <property type="match status" value="10"/>
</dbReference>
<dbReference type="SUPFAM" id="SSF52200">
    <property type="entry name" value="Toll/Interleukin receptor TIR domain"/>
    <property type="match status" value="1"/>
</dbReference>
<organism evidence="6">
    <name type="scientific">Spodoptera frugiperda</name>
    <name type="common">Fall armyworm</name>
    <dbReference type="NCBI Taxonomy" id="7108"/>
    <lineage>
        <taxon>Eukaryota</taxon>
        <taxon>Metazoa</taxon>
        <taxon>Ecdysozoa</taxon>
        <taxon>Arthropoda</taxon>
        <taxon>Hexapoda</taxon>
        <taxon>Insecta</taxon>
        <taxon>Pterygota</taxon>
        <taxon>Neoptera</taxon>
        <taxon>Endopterygota</taxon>
        <taxon>Lepidoptera</taxon>
        <taxon>Glossata</taxon>
        <taxon>Ditrysia</taxon>
        <taxon>Noctuoidea</taxon>
        <taxon>Noctuidae</taxon>
        <taxon>Amphipyrinae</taxon>
        <taxon>Spodoptera</taxon>
    </lineage>
</organism>
<dbReference type="SUPFAM" id="SSF52047">
    <property type="entry name" value="RNI-like"/>
    <property type="match status" value="1"/>
</dbReference>
<dbReference type="InterPro" id="IPR026906">
    <property type="entry name" value="LRR_5"/>
</dbReference>
<dbReference type="GO" id="GO:0005615">
    <property type="term" value="C:extracellular space"/>
    <property type="evidence" value="ECO:0007669"/>
    <property type="project" value="TreeGrafter"/>
</dbReference>
<dbReference type="PANTHER" id="PTHR24373:SF370">
    <property type="entry name" value="FISH-LIPS, ISOFORM E"/>
    <property type="match status" value="1"/>
</dbReference>
<protein>
    <submittedName>
        <fullName evidence="6">SFRICE_015696</fullName>
    </submittedName>
</protein>